<dbReference type="EMBL" id="CR382126">
    <property type="protein sequence ID" value="CAG98117.1"/>
    <property type="molecule type" value="Genomic_DNA"/>
</dbReference>
<comment type="similarity">
    <text evidence="1">Belongs to the Luc7 family.</text>
</comment>
<dbReference type="Pfam" id="PF03194">
    <property type="entry name" value="LUC7"/>
    <property type="match status" value="1"/>
</dbReference>
<evidence type="ECO:0000313" key="4">
    <source>
        <dbReference type="Proteomes" id="UP000000598"/>
    </source>
</evidence>
<feature type="coiled-coil region" evidence="2">
    <location>
        <begin position="113"/>
        <end position="173"/>
    </location>
</feature>
<dbReference type="GO" id="GO:0003729">
    <property type="term" value="F:mRNA binding"/>
    <property type="evidence" value="ECO:0007669"/>
    <property type="project" value="InterPro"/>
</dbReference>
<protein>
    <submittedName>
        <fullName evidence="3">KLLA0F07249p</fullName>
    </submittedName>
</protein>
<dbReference type="OMA" id="CPYDLFQ"/>
<evidence type="ECO:0000313" key="3">
    <source>
        <dbReference type="EMBL" id="CAG98117.1"/>
    </source>
</evidence>
<dbReference type="GO" id="GO:0006376">
    <property type="term" value="P:mRNA splice site recognition"/>
    <property type="evidence" value="ECO:0007669"/>
    <property type="project" value="InterPro"/>
</dbReference>
<reference evidence="3 4" key="1">
    <citation type="journal article" date="2004" name="Nature">
        <title>Genome evolution in yeasts.</title>
        <authorList>
            <consortium name="Genolevures"/>
            <person name="Dujon B."/>
            <person name="Sherman D."/>
            <person name="Fischer G."/>
            <person name="Durrens P."/>
            <person name="Casaregola S."/>
            <person name="Lafontaine I."/>
            <person name="de Montigny J."/>
            <person name="Marck C."/>
            <person name="Neuveglise C."/>
            <person name="Talla E."/>
            <person name="Goffard N."/>
            <person name="Frangeul L."/>
            <person name="Aigle M."/>
            <person name="Anthouard V."/>
            <person name="Babour A."/>
            <person name="Barbe V."/>
            <person name="Barnay S."/>
            <person name="Blanchin S."/>
            <person name="Beckerich J.M."/>
            <person name="Beyne E."/>
            <person name="Bleykasten C."/>
            <person name="Boisrame A."/>
            <person name="Boyer J."/>
            <person name="Cattolico L."/>
            <person name="Confanioleri F."/>
            <person name="de Daruvar A."/>
            <person name="Despons L."/>
            <person name="Fabre E."/>
            <person name="Fairhead C."/>
            <person name="Ferry-Dumazet H."/>
            <person name="Groppi A."/>
            <person name="Hantraye F."/>
            <person name="Hennequin C."/>
            <person name="Jauniaux N."/>
            <person name="Joyet P."/>
            <person name="Kachouri R."/>
            <person name="Kerrest A."/>
            <person name="Koszul R."/>
            <person name="Lemaire M."/>
            <person name="Lesur I."/>
            <person name="Ma L."/>
            <person name="Muller H."/>
            <person name="Nicaud J.M."/>
            <person name="Nikolski M."/>
            <person name="Oztas S."/>
            <person name="Ozier-Kalogeropoulos O."/>
            <person name="Pellenz S."/>
            <person name="Potier S."/>
            <person name="Richard G.F."/>
            <person name="Straub M.L."/>
            <person name="Suleau A."/>
            <person name="Swennene D."/>
            <person name="Tekaia F."/>
            <person name="Wesolowski-Louvel M."/>
            <person name="Westhof E."/>
            <person name="Wirth B."/>
            <person name="Zeniou-Meyer M."/>
            <person name="Zivanovic I."/>
            <person name="Bolotin-Fukuhara M."/>
            <person name="Thierry A."/>
            <person name="Bouchier C."/>
            <person name="Caudron B."/>
            <person name="Scarpelli C."/>
            <person name="Gaillardin C."/>
            <person name="Weissenbach J."/>
            <person name="Wincker P."/>
            <person name="Souciet J.L."/>
        </authorList>
    </citation>
    <scope>NUCLEOTIDE SEQUENCE [LARGE SCALE GENOMIC DNA]</scope>
    <source>
        <strain evidence="4">ATCC 8585 / CBS 2359 / DSM 70799 / NBRC 1267 / NRRL Y-1140 / WM37</strain>
    </source>
</reference>
<dbReference type="eggNOG" id="KOG0796">
    <property type="taxonomic scope" value="Eukaryota"/>
</dbReference>
<gene>
    <name evidence="3" type="ORF">KLLA0_F07249g</name>
</gene>
<keyword evidence="4" id="KW-1185">Reference proteome</keyword>
<accession>Q6CKY0</accession>
<dbReference type="GO" id="GO:0005685">
    <property type="term" value="C:U1 snRNP"/>
    <property type="evidence" value="ECO:0007669"/>
    <property type="project" value="InterPro"/>
</dbReference>
<dbReference type="FunCoup" id="Q6CKY0">
    <property type="interactions" value="978"/>
</dbReference>
<dbReference type="PANTHER" id="PTHR12375">
    <property type="entry name" value="RNA-BINDING PROTEIN LUC7-RELATED"/>
    <property type="match status" value="1"/>
</dbReference>
<dbReference type="KEGG" id="kla:KLLA0_F07249g"/>
<dbReference type="STRING" id="284590.Q6CKY0"/>
<name>Q6CKY0_KLULA</name>
<evidence type="ECO:0000256" key="2">
    <source>
        <dbReference type="SAM" id="Coils"/>
    </source>
</evidence>
<dbReference type="InParanoid" id="Q6CKY0"/>
<dbReference type="InterPro" id="IPR004882">
    <property type="entry name" value="Luc7-rel"/>
</dbReference>
<dbReference type="Proteomes" id="UP000000598">
    <property type="component" value="Chromosome F"/>
</dbReference>
<sequence>MSAILEQRKLISQLMSSAATSHGLTSPSTCKSFIIGHCPYDLFQETKQPMGHCPRIHSVSHKMQYERDVKKGKKYPEFDLEHYSILKKILSDCDVQIEMAHKKLQHHEEHSKLAALLQAVNQLESKCALMLSEIDMLIQNEEVMKAMIQSCKYNKLQTERDTLSEKCRQMNENTGQSAQQKLQVCRVCGAYLSRLDTDRRLADHFMGKLHLGYVTMRKELDMVKKRLHEQGTDLHTYLPQTRRHQKAVYRGKSYRS</sequence>
<proteinExistence type="inferred from homology"/>
<keyword evidence="2" id="KW-0175">Coiled coil</keyword>
<evidence type="ECO:0000256" key="1">
    <source>
        <dbReference type="ARBA" id="ARBA00005655"/>
    </source>
</evidence>
<dbReference type="AlphaFoldDB" id="Q6CKY0"/>
<organism evidence="3 4">
    <name type="scientific">Kluyveromyces lactis (strain ATCC 8585 / CBS 2359 / DSM 70799 / NBRC 1267 / NRRL Y-1140 / WM37)</name>
    <name type="common">Yeast</name>
    <name type="synonym">Candida sphaerica</name>
    <dbReference type="NCBI Taxonomy" id="284590"/>
    <lineage>
        <taxon>Eukaryota</taxon>
        <taxon>Fungi</taxon>
        <taxon>Dikarya</taxon>
        <taxon>Ascomycota</taxon>
        <taxon>Saccharomycotina</taxon>
        <taxon>Saccharomycetes</taxon>
        <taxon>Saccharomycetales</taxon>
        <taxon>Saccharomycetaceae</taxon>
        <taxon>Kluyveromyces</taxon>
    </lineage>
</organism>
<dbReference type="HOGENOM" id="CLU_030397_1_0_1"/>
<dbReference type="PaxDb" id="284590-Q6CKY0"/>